<keyword evidence="1" id="KW-0472">Membrane</keyword>
<keyword evidence="6" id="KW-1185">Reference proteome</keyword>
<dbReference type="Proteomes" id="UP000538955">
    <property type="component" value="Unassembled WGS sequence"/>
</dbReference>
<organism evidence="4 5">
    <name type="scientific">Staphylococcus capitis</name>
    <dbReference type="NCBI Taxonomy" id="29388"/>
    <lineage>
        <taxon>Bacteria</taxon>
        <taxon>Bacillati</taxon>
        <taxon>Bacillota</taxon>
        <taxon>Bacilli</taxon>
        <taxon>Bacillales</taxon>
        <taxon>Staphylococcaceae</taxon>
        <taxon>Staphylococcus</taxon>
    </lineage>
</organism>
<keyword evidence="1" id="KW-1133">Transmembrane helix</keyword>
<dbReference type="EMBL" id="JABBMI010000053">
    <property type="protein sequence ID" value="NMK53850.1"/>
    <property type="molecule type" value="Genomic_DNA"/>
</dbReference>
<reference evidence="6 7" key="2">
    <citation type="submission" date="2020-04" db="EMBL/GenBank/DDBJ databases">
        <title>The Epidemiology and Molecular Characteristics of Linezolid-Resistant Staphylococcus capitis in Huashan Hospital, Shanghai.</title>
        <authorList>
            <person name="Ding L."/>
            <person name="Li P."/>
            <person name="Yang Y."/>
            <person name="Lin D."/>
            <person name="Xu X."/>
        </authorList>
    </citation>
    <scope>NUCLEOTIDE SEQUENCE [LARGE SCALE GENOMIC DNA]</scope>
    <source>
        <strain evidence="3 7">12-86</strain>
        <strain evidence="2 6">17-84</strain>
    </source>
</reference>
<gene>
    <name evidence="4" type="ORF">EQ811_01295</name>
    <name evidence="3" type="ORF">HHM13_03220</name>
    <name evidence="2" type="ORF">HHM24_03675</name>
</gene>
<proteinExistence type="predicted"/>
<evidence type="ECO:0000313" key="5">
    <source>
        <dbReference type="Proteomes" id="UP000291949"/>
    </source>
</evidence>
<comment type="caution">
    <text evidence="4">The sequence shown here is derived from an EMBL/GenBank/DDBJ whole genome shotgun (WGS) entry which is preliminary data.</text>
</comment>
<dbReference type="EMBL" id="SCHC01000001">
    <property type="protein sequence ID" value="TBW77732.1"/>
    <property type="molecule type" value="Genomic_DNA"/>
</dbReference>
<keyword evidence="1" id="KW-0812">Transmembrane</keyword>
<dbReference type="Proteomes" id="UP000291949">
    <property type="component" value="Unassembled WGS sequence"/>
</dbReference>
<name>A0A7X9ZH06_STACP</name>
<evidence type="ECO:0000313" key="3">
    <source>
        <dbReference type="EMBL" id="NMK97112.1"/>
    </source>
</evidence>
<feature type="transmembrane region" description="Helical" evidence="1">
    <location>
        <begin position="32"/>
        <end position="55"/>
    </location>
</feature>
<dbReference type="AlphaFoldDB" id="A0A7X9ZH06"/>
<dbReference type="EMBL" id="JABBLX010000005">
    <property type="protein sequence ID" value="NMK97112.1"/>
    <property type="molecule type" value="Genomic_DNA"/>
</dbReference>
<feature type="transmembrane region" description="Helical" evidence="1">
    <location>
        <begin position="7"/>
        <end position="26"/>
    </location>
</feature>
<evidence type="ECO:0000313" key="7">
    <source>
        <dbReference type="Proteomes" id="UP000550736"/>
    </source>
</evidence>
<dbReference type="RefSeq" id="WP_030061180.1">
    <property type="nucleotide sequence ID" value="NZ_AP014956.1"/>
</dbReference>
<protein>
    <submittedName>
        <fullName evidence="4">Uncharacterized protein</fullName>
    </submittedName>
</protein>
<evidence type="ECO:0000313" key="2">
    <source>
        <dbReference type="EMBL" id="NMK53850.1"/>
    </source>
</evidence>
<evidence type="ECO:0000313" key="6">
    <source>
        <dbReference type="Proteomes" id="UP000538955"/>
    </source>
</evidence>
<accession>A0A7X9ZH06</accession>
<sequence>MKDNQLTYILLIIASILLILNGIFAFDHTIAMILMSLLFTIVGLTLFIVVFRLLIKDKKH</sequence>
<evidence type="ECO:0000256" key="1">
    <source>
        <dbReference type="SAM" id="Phobius"/>
    </source>
</evidence>
<reference evidence="4 5" key="1">
    <citation type="journal article" date="2019" name="Sci. Transl. Med.">
        <title>Quorum sensing between bacterial species on the skin protects against epidermal injury in atopic dermatitis.</title>
        <authorList>
            <person name="Williams M.R."/>
        </authorList>
    </citation>
    <scope>NUCLEOTIDE SEQUENCE [LARGE SCALE GENOMIC DNA]</scope>
    <source>
        <strain evidence="4 5">H8</strain>
    </source>
</reference>
<evidence type="ECO:0000313" key="4">
    <source>
        <dbReference type="EMBL" id="TBW77732.1"/>
    </source>
</evidence>
<dbReference type="Proteomes" id="UP000550736">
    <property type="component" value="Unassembled WGS sequence"/>
</dbReference>